<dbReference type="CDD" id="cd01300">
    <property type="entry name" value="YtcJ_like"/>
    <property type="match status" value="1"/>
</dbReference>
<feature type="domain" description="Amidohydrolase 3" evidence="1">
    <location>
        <begin position="50"/>
        <end position="527"/>
    </location>
</feature>
<reference evidence="2 3" key="1">
    <citation type="submission" date="2019-07" db="EMBL/GenBank/DDBJ databases">
        <authorList>
            <person name="Li J."/>
        </authorList>
    </citation>
    <scope>NUCLEOTIDE SEQUENCE [LARGE SCALE GENOMIC DNA]</scope>
    <source>
        <strain evidence="2 3">TKL69</strain>
    </source>
</reference>
<dbReference type="PANTHER" id="PTHR22642:SF2">
    <property type="entry name" value="PROTEIN LONG AFTER FAR-RED 3"/>
    <property type="match status" value="1"/>
</dbReference>
<proteinExistence type="predicted"/>
<keyword evidence="2" id="KW-0378">Hydrolase</keyword>
<gene>
    <name evidence="2" type="ORF">FN924_12115</name>
</gene>
<keyword evidence="3" id="KW-1185">Reference proteome</keyword>
<evidence type="ECO:0000259" key="1">
    <source>
        <dbReference type="Pfam" id="PF07969"/>
    </source>
</evidence>
<dbReference type="AlphaFoldDB" id="A0A516KHM5"/>
<dbReference type="InterPro" id="IPR033932">
    <property type="entry name" value="YtcJ-like"/>
</dbReference>
<dbReference type="InterPro" id="IPR013108">
    <property type="entry name" value="Amidohydro_3"/>
</dbReference>
<dbReference type="Gene3D" id="3.10.310.70">
    <property type="match status" value="1"/>
</dbReference>
<dbReference type="Gene3D" id="2.30.40.10">
    <property type="entry name" value="Urease, subunit C, domain 1"/>
    <property type="match status" value="1"/>
</dbReference>
<dbReference type="Proteomes" id="UP000315215">
    <property type="component" value="Chromosome"/>
</dbReference>
<dbReference type="InterPro" id="IPR011059">
    <property type="entry name" value="Metal-dep_hydrolase_composite"/>
</dbReference>
<dbReference type="KEGG" id="aqt:FN924_12115"/>
<accession>A0A516KHM5</accession>
<protein>
    <submittedName>
        <fullName evidence="2">Amidohydrolase</fullName>
    </submittedName>
</protein>
<dbReference type="GO" id="GO:0016810">
    <property type="term" value="F:hydrolase activity, acting on carbon-nitrogen (but not peptide) bonds"/>
    <property type="evidence" value="ECO:0007669"/>
    <property type="project" value="InterPro"/>
</dbReference>
<evidence type="ECO:0000313" key="2">
    <source>
        <dbReference type="EMBL" id="QDP40866.1"/>
    </source>
</evidence>
<evidence type="ECO:0000313" key="3">
    <source>
        <dbReference type="Proteomes" id="UP000315215"/>
    </source>
</evidence>
<dbReference type="PANTHER" id="PTHR22642">
    <property type="entry name" value="IMIDAZOLONEPROPIONASE"/>
    <property type="match status" value="1"/>
</dbReference>
<dbReference type="EMBL" id="CP041666">
    <property type="protein sequence ID" value="QDP40866.1"/>
    <property type="molecule type" value="Genomic_DNA"/>
</dbReference>
<name>A0A516KHM5_9BACI</name>
<dbReference type="Gene3D" id="3.20.20.140">
    <property type="entry name" value="Metal-dependent hydrolases"/>
    <property type="match status" value="1"/>
</dbReference>
<dbReference type="OrthoDB" id="9767366at2"/>
<dbReference type="Pfam" id="PF07969">
    <property type="entry name" value="Amidohydro_3"/>
    <property type="match status" value="1"/>
</dbReference>
<dbReference type="SUPFAM" id="SSF51338">
    <property type="entry name" value="Composite domain of metallo-dependent hydrolases"/>
    <property type="match status" value="1"/>
</dbReference>
<dbReference type="RefSeq" id="WP_143894832.1">
    <property type="nucleotide sequence ID" value="NZ_CP041666.1"/>
</dbReference>
<dbReference type="SUPFAM" id="SSF51556">
    <property type="entry name" value="Metallo-dependent hydrolases"/>
    <property type="match status" value="1"/>
</dbReference>
<dbReference type="InterPro" id="IPR032466">
    <property type="entry name" value="Metal_Hydrolase"/>
</dbReference>
<organism evidence="2 3">
    <name type="scientific">Radiobacillus deserti</name>
    <dbReference type="NCBI Taxonomy" id="2594883"/>
    <lineage>
        <taxon>Bacteria</taxon>
        <taxon>Bacillati</taxon>
        <taxon>Bacillota</taxon>
        <taxon>Bacilli</taxon>
        <taxon>Bacillales</taxon>
        <taxon>Bacillaceae</taxon>
        <taxon>Radiobacillus</taxon>
    </lineage>
</organism>
<sequence length="530" mass="58700">MGILWYGGTFYTLEEKGETVEAVFTSNGRITAVGTEQSLRETYKEDITEEHNLQGATAYPGFVDSHLHIIGHGEKLTHLDLSSMQSAEEVLRALQSKVKTLQAGEWIIGEGWNENQWENPRILSKEELDQVAPNQPLLLTRVCRHAVLANSKAIQLAGVNRDTPDPQGGLIERNEHGDETGFFLDTAQDLIKHVIPEVSEANLTTLVKKSVDDLTRLGLTGGHTEDLNYYGGYRKTYSAFNKGIDGTQRKFRAHLLVHHGVFDDVMEDGLDYGGGTQFIEIGAMKIFSDGALGGRTAWLSEPYADEPDNVGIPIHSDEGLESLVRKARAKDMPVAVHAIGDKAAITIAKLLEKYPLQKDRRDRIIHAQIVNQELLDILQRIPVVLDIQPTFVSSDFPWVVERVGQERASHSYPWKTFLELGIPCAGGSDAPIESVNPLLGIQAAVLRRSSIDGKTYNQAQCLSLYEAISLYTKGSAYAIGKEEEMGKISPGYVADFTILEEDLFKVDPETIDQVLVKKTVIDETVVYQSE</sequence>